<sequence>MYRVNLLTPEAEGSAYVRRSAGLWTWTGRAAALLLAVGYGLFLLAFHMSGLQLMRQQSALELLEPEIRAALELRADRERAEARLGAWREAANHGGEWVDVLGQVTGALPADVWLTSLRLVRGEEDTDRPGRPGAAMVRLEGAGGSLSSVGLFLHSLQRRPCFSSAQLQTARESKDGVLVFAIDLRLAGDGRGVAFE</sequence>
<keyword evidence="1" id="KW-0812">Transmembrane</keyword>
<dbReference type="RefSeq" id="WP_012302097.1">
    <property type="nucleotide sequence ID" value="NC_010424.1"/>
</dbReference>
<dbReference type="eggNOG" id="COG3166">
    <property type="taxonomic scope" value="Bacteria"/>
</dbReference>
<reference evidence="2 3" key="2">
    <citation type="journal article" date="2008" name="Science">
        <title>Environmental genomics reveals a single-species ecosystem deep within Earth.</title>
        <authorList>
            <person name="Chivian D."/>
            <person name="Brodie E.L."/>
            <person name="Alm E.J."/>
            <person name="Culley D.E."/>
            <person name="Dehal P.S."/>
            <person name="Desantis T.Z."/>
            <person name="Gihring T.M."/>
            <person name="Lapidus A."/>
            <person name="Lin L.H."/>
            <person name="Lowry S.R."/>
            <person name="Moser D.P."/>
            <person name="Richardson P.M."/>
            <person name="Southam G."/>
            <person name="Wanger G."/>
            <person name="Pratt L.M."/>
            <person name="Andersen G.L."/>
            <person name="Hazen T.C."/>
            <person name="Brockman F.J."/>
            <person name="Arkin A.P."/>
            <person name="Onstott T.C."/>
        </authorList>
    </citation>
    <scope>NUCLEOTIDE SEQUENCE [LARGE SCALE GENOMIC DNA]</scope>
    <source>
        <strain evidence="2 3">MP104C</strain>
    </source>
</reference>
<feature type="transmembrane region" description="Helical" evidence="1">
    <location>
        <begin position="26"/>
        <end position="46"/>
    </location>
</feature>
<dbReference type="PANTHER" id="PTHR40278">
    <property type="entry name" value="DNA UTILIZATION PROTEIN HOFN"/>
    <property type="match status" value="1"/>
</dbReference>
<dbReference type="Pfam" id="PF05137">
    <property type="entry name" value="PilN"/>
    <property type="match status" value="1"/>
</dbReference>
<dbReference type="InterPro" id="IPR007813">
    <property type="entry name" value="PilN"/>
</dbReference>
<dbReference type="EMBL" id="CP000860">
    <property type="protein sequence ID" value="ACA59511.1"/>
    <property type="molecule type" value="Genomic_DNA"/>
</dbReference>
<dbReference type="KEGG" id="dau:Daud_0999"/>
<protein>
    <submittedName>
        <fullName evidence="2">Fimbrial assembly family protein</fullName>
    </submittedName>
</protein>
<name>B1I3B4_DESAP</name>
<accession>B1I3B4</accession>
<evidence type="ECO:0000256" key="1">
    <source>
        <dbReference type="SAM" id="Phobius"/>
    </source>
</evidence>
<organism evidence="2 3">
    <name type="scientific">Desulforudis audaxviator (strain MP104C)</name>
    <dbReference type="NCBI Taxonomy" id="477974"/>
    <lineage>
        <taxon>Bacteria</taxon>
        <taxon>Bacillati</taxon>
        <taxon>Bacillota</taxon>
        <taxon>Clostridia</taxon>
        <taxon>Thermoanaerobacterales</taxon>
        <taxon>Candidatus Desulforudaceae</taxon>
        <taxon>Candidatus Desulforudis</taxon>
    </lineage>
</organism>
<keyword evidence="3" id="KW-1185">Reference proteome</keyword>
<keyword evidence="1" id="KW-0472">Membrane</keyword>
<keyword evidence="1" id="KW-1133">Transmembrane helix</keyword>
<dbReference type="AlphaFoldDB" id="B1I3B4"/>
<dbReference type="STRING" id="477974.Daud_0999"/>
<evidence type="ECO:0000313" key="2">
    <source>
        <dbReference type="EMBL" id="ACA59511.1"/>
    </source>
</evidence>
<proteinExistence type="predicted"/>
<dbReference type="InterPro" id="IPR052534">
    <property type="entry name" value="Extracell_DNA_Util/SecSys_Comp"/>
</dbReference>
<dbReference type="HOGENOM" id="CLU_096752_0_0_9"/>
<reference evidence="3" key="1">
    <citation type="submission" date="2007-10" db="EMBL/GenBank/DDBJ databases">
        <title>Complete sequence of chromosome of Desulforudis audaxviator MP104C.</title>
        <authorList>
            <person name="Copeland A."/>
            <person name="Lucas S."/>
            <person name="Lapidus A."/>
            <person name="Barry K."/>
            <person name="Glavina del Rio T."/>
            <person name="Dalin E."/>
            <person name="Tice H."/>
            <person name="Bruce D."/>
            <person name="Pitluck S."/>
            <person name="Lowry S.R."/>
            <person name="Larimer F."/>
            <person name="Land M.L."/>
            <person name="Hauser L."/>
            <person name="Kyrpides N."/>
            <person name="Ivanova N.N."/>
            <person name="Richardson P."/>
        </authorList>
    </citation>
    <scope>NUCLEOTIDE SEQUENCE [LARGE SCALE GENOMIC DNA]</scope>
    <source>
        <strain evidence="3">MP104C</strain>
    </source>
</reference>
<gene>
    <name evidence="2" type="ordered locus">Daud_0999</name>
</gene>
<dbReference type="PANTHER" id="PTHR40278:SF1">
    <property type="entry name" value="DNA UTILIZATION PROTEIN HOFN"/>
    <property type="match status" value="1"/>
</dbReference>
<dbReference type="Proteomes" id="UP000008544">
    <property type="component" value="Chromosome"/>
</dbReference>
<evidence type="ECO:0000313" key="3">
    <source>
        <dbReference type="Proteomes" id="UP000008544"/>
    </source>
</evidence>